<gene>
    <name evidence="2" type="ORF">PSYICH_LOCUS1236</name>
</gene>
<accession>A0A9P0G7V4</accession>
<name>A0A9P0G7V4_9CUCU</name>
<protein>
    <submittedName>
        <fullName evidence="2">Uncharacterized protein</fullName>
    </submittedName>
</protein>
<sequence length="369" mass="42154">MKEVPLNDAYRLRKLKNTYKSLKYIKPINELISPIDYSKLGLSEKNPSLLASTDSTEMFTIKGPPQRRSSKNVIKENGHTAKEEDEEKEIQMKSYRGSLEHADQSSQKKNDSEIIIDVKKNPLSKERSGNLPLEIRDSMILRQTSLIKQRCRSFSLTPKDSIDVKNESELSAVLRKHSSKLISTRDSVAYLKESKLALLSAGVCNICHHRNALRHYDKDYCCEKCLKEISEDKMSLRQGKNENEKSDPSGMDQPKQLKLSHVEVIEMDQVSTKNVIVVPEPTVIDSDNSLIMGTGKHFKPARKPKENKSKVKVDPCQNLYKPSAEIEGDKTNKEYLQNNNEFTKDRVRSFIKIMDSHPNLIKLFTSCQQ</sequence>
<evidence type="ECO:0000313" key="3">
    <source>
        <dbReference type="Proteomes" id="UP001153636"/>
    </source>
</evidence>
<dbReference type="AlphaFoldDB" id="A0A9P0G7V4"/>
<keyword evidence="3" id="KW-1185">Reference proteome</keyword>
<organism evidence="2 3">
    <name type="scientific">Psylliodes chrysocephalus</name>
    <dbReference type="NCBI Taxonomy" id="3402493"/>
    <lineage>
        <taxon>Eukaryota</taxon>
        <taxon>Metazoa</taxon>
        <taxon>Ecdysozoa</taxon>
        <taxon>Arthropoda</taxon>
        <taxon>Hexapoda</taxon>
        <taxon>Insecta</taxon>
        <taxon>Pterygota</taxon>
        <taxon>Neoptera</taxon>
        <taxon>Endopterygota</taxon>
        <taxon>Coleoptera</taxon>
        <taxon>Polyphaga</taxon>
        <taxon>Cucujiformia</taxon>
        <taxon>Chrysomeloidea</taxon>
        <taxon>Chrysomelidae</taxon>
        <taxon>Galerucinae</taxon>
        <taxon>Alticini</taxon>
        <taxon>Psylliodes</taxon>
    </lineage>
</organism>
<evidence type="ECO:0000313" key="2">
    <source>
        <dbReference type="EMBL" id="CAH1099967.1"/>
    </source>
</evidence>
<feature type="region of interest" description="Disordered" evidence="1">
    <location>
        <begin position="55"/>
        <end position="89"/>
    </location>
</feature>
<dbReference type="Proteomes" id="UP001153636">
    <property type="component" value="Chromosome 1"/>
</dbReference>
<proteinExistence type="predicted"/>
<feature type="compositionally biased region" description="Basic and acidic residues" evidence="1">
    <location>
        <begin position="73"/>
        <end position="82"/>
    </location>
</feature>
<reference evidence="2" key="1">
    <citation type="submission" date="2022-01" db="EMBL/GenBank/DDBJ databases">
        <authorList>
            <person name="King R."/>
        </authorList>
    </citation>
    <scope>NUCLEOTIDE SEQUENCE</scope>
</reference>
<dbReference type="OrthoDB" id="8196513at2759"/>
<evidence type="ECO:0000256" key="1">
    <source>
        <dbReference type="SAM" id="MobiDB-lite"/>
    </source>
</evidence>
<dbReference type="EMBL" id="OV651813">
    <property type="protein sequence ID" value="CAH1099967.1"/>
    <property type="molecule type" value="Genomic_DNA"/>
</dbReference>